<organism evidence="15 16">
    <name type="scientific">Hevea brasiliensis</name>
    <name type="common">Para rubber tree</name>
    <name type="synonym">Siphonia brasiliensis</name>
    <dbReference type="NCBI Taxonomy" id="3981"/>
    <lineage>
        <taxon>Eukaryota</taxon>
        <taxon>Viridiplantae</taxon>
        <taxon>Streptophyta</taxon>
        <taxon>Embryophyta</taxon>
        <taxon>Tracheophyta</taxon>
        <taxon>Spermatophyta</taxon>
        <taxon>Magnoliopsida</taxon>
        <taxon>eudicotyledons</taxon>
        <taxon>Gunneridae</taxon>
        <taxon>Pentapetalae</taxon>
        <taxon>rosids</taxon>
        <taxon>fabids</taxon>
        <taxon>Malpighiales</taxon>
        <taxon>Euphorbiaceae</taxon>
        <taxon>Crotonoideae</taxon>
        <taxon>Micrandreae</taxon>
        <taxon>Hevea</taxon>
    </lineage>
</organism>
<evidence type="ECO:0000256" key="1">
    <source>
        <dbReference type="ARBA" id="ARBA00004191"/>
    </source>
</evidence>
<dbReference type="AlphaFoldDB" id="A0A6A6LRZ8"/>
<proteinExistence type="inferred from homology"/>
<evidence type="ECO:0000256" key="3">
    <source>
        <dbReference type="ARBA" id="ARBA00006027"/>
    </source>
</evidence>
<dbReference type="Gene3D" id="1.20.140.40">
    <property type="entry name" value="Invertase/pectin methylesterase inhibitor family protein"/>
    <property type="match status" value="2"/>
</dbReference>
<feature type="active site" evidence="11">
    <location>
        <position position="426"/>
    </location>
</feature>
<dbReference type="GO" id="GO:0045490">
    <property type="term" value="P:pectin catabolic process"/>
    <property type="evidence" value="ECO:0007669"/>
    <property type="project" value="UniProtKB-UniRule"/>
</dbReference>
<comment type="catalytic activity">
    <reaction evidence="12">
        <text>[(1-&gt;4)-alpha-D-galacturonosyl methyl ester](n) + n H2O = [(1-&gt;4)-alpha-D-galacturonosyl](n) + n methanol + n H(+)</text>
        <dbReference type="Rhea" id="RHEA:22380"/>
        <dbReference type="Rhea" id="RHEA-COMP:14570"/>
        <dbReference type="Rhea" id="RHEA-COMP:14573"/>
        <dbReference type="ChEBI" id="CHEBI:15377"/>
        <dbReference type="ChEBI" id="CHEBI:15378"/>
        <dbReference type="ChEBI" id="CHEBI:17790"/>
        <dbReference type="ChEBI" id="CHEBI:140522"/>
        <dbReference type="ChEBI" id="CHEBI:140523"/>
        <dbReference type="EC" id="3.1.1.11"/>
    </reaction>
</comment>
<evidence type="ECO:0000256" key="13">
    <source>
        <dbReference type="SAM" id="Phobius"/>
    </source>
</evidence>
<comment type="subcellular location">
    <subcellularLocation>
        <location evidence="1">Secreted</location>
        <location evidence="1">Cell wall</location>
    </subcellularLocation>
</comment>
<dbReference type="Pfam" id="PF04043">
    <property type="entry name" value="PMEI"/>
    <property type="match status" value="2"/>
</dbReference>
<keyword evidence="9" id="KW-1015">Disulfide bond</keyword>
<evidence type="ECO:0000256" key="9">
    <source>
        <dbReference type="ARBA" id="ARBA00023157"/>
    </source>
</evidence>
<evidence type="ECO:0000256" key="4">
    <source>
        <dbReference type="ARBA" id="ARBA00007786"/>
    </source>
</evidence>
<keyword evidence="7 12" id="KW-0378">Hydrolase</keyword>
<keyword evidence="8 12" id="KW-0063">Aspartyl esterase</keyword>
<dbReference type="SUPFAM" id="SSF101148">
    <property type="entry name" value="Plant invertase/pectin methylesterase inhibitor"/>
    <property type="match status" value="2"/>
</dbReference>
<dbReference type="CDD" id="cd15798">
    <property type="entry name" value="PMEI-like_3"/>
    <property type="match status" value="1"/>
</dbReference>
<comment type="similarity">
    <text evidence="4">In the C-terminal section; belongs to the pectinesterase family.</text>
</comment>
<dbReference type="Gene3D" id="2.160.20.10">
    <property type="entry name" value="Single-stranded right-handed beta-helix, Pectin lyase-like"/>
    <property type="match status" value="1"/>
</dbReference>
<evidence type="ECO:0000313" key="15">
    <source>
        <dbReference type="EMBL" id="KAF2304232.1"/>
    </source>
</evidence>
<dbReference type="FunFam" id="1.20.140.40:FF:000010">
    <property type="entry name" value="Pectinesterase"/>
    <property type="match status" value="1"/>
</dbReference>
<protein>
    <recommendedName>
        <fullName evidence="5 12">Pectinesterase</fullName>
        <ecNumber evidence="5 12">3.1.1.11</ecNumber>
    </recommendedName>
</protein>
<dbReference type="InterPro" id="IPR035513">
    <property type="entry name" value="Invertase/methylesterase_inhib"/>
</dbReference>
<dbReference type="PANTHER" id="PTHR31707">
    <property type="entry name" value="PECTINESTERASE"/>
    <property type="match status" value="1"/>
</dbReference>
<name>A0A6A6LRZ8_HEVBR</name>
<dbReference type="NCBIfam" id="TIGR01614">
    <property type="entry name" value="PME_inhib"/>
    <property type="match status" value="1"/>
</dbReference>
<gene>
    <name evidence="15" type="ORF">GH714_028759</name>
</gene>
<evidence type="ECO:0000256" key="8">
    <source>
        <dbReference type="ARBA" id="ARBA00023085"/>
    </source>
</evidence>
<keyword evidence="13" id="KW-0472">Membrane</keyword>
<dbReference type="InterPro" id="IPR033131">
    <property type="entry name" value="Pectinesterase_Asp_AS"/>
</dbReference>
<keyword evidence="13" id="KW-1133">Transmembrane helix</keyword>
<feature type="domain" description="Pectinesterase inhibitor" evidence="14">
    <location>
        <begin position="65"/>
        <end position="225"/>
    </location>
</feature>
<dbReference type="PROSITE" id="PS00503">
    <property type="entry name" value="PECTINESTERASE_2"/>
    <property type="match status" value="1"/>
</dbReference>
<accession>A0A6A6LRZ8</accession>
<evidence type="ECO:0000256" key="11">
    <source>
        <dbReference type="PROSITE-ProRule" id="PRU10040"/>
    </source>
</evidence>
<dbReference type="UniPathway" id="UPA00545">
    <property type="reaction ID" value="UER00823"/>
</dbReference>
<dbReference type="EMBL" id="JAAGAX010000009">
    <property type="protein sequence ID" value="KAF2304232.1"/>
    <property type="molecule type" value="Genomic_DNA"/>
</dbReference>
<evidence type="ECO:0000256" key="2">
    <source>
        <dbReference type="ARBA" id="ARBA00005184"/>
    </source>
</evidence>
<evidence type="ECO:0000256" key="7">
    <source>
        <dbReference type="ARBA" id="ARBA00022801"/>
    </source>
</evidence>
<comment type="similarity">
    <text evidence="3">In the N-terminal section; belongs to the PMEI family.</text>
</comment>
<evidence type="ECO:0000256" key="12">
    <source>
        <dbReference type="RuleBase" id="RU000589"/>
    </source>
</evidence>
<dbReference type="GO" id="GO:0030599">
    <property type="term" value="F:pectinesterase activity"/>
    <property type="evidence" value="ECO:0007669"/>
    <property type="project" value="UniProtKB-UniRule"/>
</dbReference>
<dbReference type="InterPro" id="IPR000070">
    <property type="entry name" value="Pectinesterase_cat"/>
</dbReference>
<dbReference type="GO" id="GO:0042545">
    <property type="term" value="P:cell wall modification"/>
    <property type="evidence" value="ECO:0007669"/>
    <property type="project" value="UniProtKB-UniRule"/>
</dbReference>
<sequence>MKEDFPPLSNSSNGITSSKNKNKKRLFLGLFASFLLVTAVISIIAGVASTRKSSANAIIEHDHQAAHAILKSSCSATLYPDLCFSAISTLPDASSKIKNTKDVIDLSLNLSKTSVERTYLKIKKLTFRQSNFTKRENTALSDCLEMLNETLDEIKKAVQDLRSYPSLKKSLAEHADDLKILLSAAMTNQETCVEDSPRVFLLQVRKLFLSDEKHAHHLCSNTLAMIKNMTDADMAKEKHLASSSSGRKLEEENGIEWPHWMSAGDRRLLQARDVTPNVVVAADGSGNYRTVGEAVAAAPAGSSSRYIIRIKAGAYRENVEVPSRKTNIMFVGDGRTTTVITGNRNVVDGSTTFRSATVAVVGDGFMARDITFQNTAGPSKHQAVALRVGSDQSAFYRCDMLAYQDTLYVHTLRQFYVSCIIVGSVDFIFGNAAAVFQNCDIHARRPNPGQRNMVTAQGREDPNQNTGIAIQNCRIGATQDLQAAKGSFQSYLGRPWKQYSRTVIMRTDISDIINPAGWYEWDGDFALDTLFYREYQNTGAGANTANRVTWKGFKVMTSASEALPFTAENFVGGRLEEYLRNEFLKVPISEFVGSLKTAIDIIQDVTSTISNFGKNNSTGDLNSDLRTWLSAALVNQDTCIDGFEGTSSILKSLAAGGS</sequence>
<keyword evidence="10" id="KW-0325">Glycoprotein</keyword>
<evidence type="ECO:0000313" key="16">
    <source>
        <dbReference type="Proteomes" id="UP000467840"/>
    </source>
</evidence>
<dbReference type="InterPro" id="IPR006501">
    <property type="entry name" value="Pectinesterase_inhib_dom"/>
</dbReference>
<dbReference type="InterPro" id="IPR011050">
    <property type="entry name" value="Pectin_lyase_fold/virulence"/>
</dbReference>
<keyword evidence="13" id="KW-0812">Transmembrane</keyword>
<evidence type="ECO:0000256" key="6">
    <source>
        <dbReference type="ARBA" id="ARBA00022512"/>
    </source>
</evidence>
<dbReference type="EC" id="3.1.1.11" evidence="5 12"/>
<comment type="pathway">
    <text evidence="2 12">Glycan metabolism; pectin degradation; 2-dehydro-3-deoxy-D-gluconate from pectin: step 1/5.</text>
</comment>
<dbReference type="FunFam" id="2.160.20.10:FF:000001">
    <property type="entry name" value="Pectinesterase"/>
    <property type="match status" value="1"/>
</dbReference>
<keyword evidence="6" id="KW-0134">Cell wall</keyword>
<keyword evidence="6" id="KW-0964">Secreted</keyword>
<keyword evidence="16" id="KW-1185">Reference proteome</keyword>
<evidence type="ECO:0000259" key="14">
    <source>
        <dbReference type="SMART" id="SM00856"/>
    </source>
</evidence>
<comment type="caution">
    <text evidence="15">The sequence shown here is derived from an EMBL/GenBank/DDBJ whole genome shotgun (WGS) entry which is preliminary data.</text>
</comment>
<evidence type="ECO:0000256" key="5">
    <source>
        <dbReference type="ARBA" id="ARBA00013229"/>
    </source>
</evidence>
<dbReference type="SMART" id="SM00856">
    <property type="entry name" value="PMEI"/>
    <property type="match status" value="1"/>
</dbReference>
<feature type="transmembrane region" description="Helical" evidence="13">
    <location>
        <begin position="26"/>
        <end position="48"/>
    </location>
</feature>
<dbReference type="GO" id="GO:0004857">
    <property type="term" value="F:enzyme inhibitor activity"/>
    <property type="evidence" value="ECO:0007669"/>
    <property type="project" value="InterPro"/>
</dbReference>
<dbReference type="InterPro" id="IPR012334">
    <property type="entry name" value="Pectin_lyas_fold"/>
</dbReference>
<dbReference type="Proteomes" id="UP000467840">
    <property type="component" value="Chromosome 16"/>
</dbReference>
<dbReference type="SUPFAM" id="SSF51126">
    <property type="entry name" value="Pectin lyase-like"/>
    <property type="match status" value="1"/>
</dbReference>
<evidence type="ECO:0000256" key="10">
    <source>
        <dbReference type="ARBA" id="ARBA00023180"/>
    </source>
</evidence>
<reference evidence="15 16" key="1">
    <citation type="journal article" date="2020" name="Mol. Plant">
        <title>The Chromosome-Based Rubber Tree Genome Provides New Insights into Spurge Genome Evolution and Rubber Biosynthesis.</title>
        <authorList>
            <person name="Liu J."/>
            <person name="Shi C."/>
            <person name="Shi C.C."/>
            <person name="Li W."/>
            <person name="Zhang Q.J."/>
            <person name="Zhang Y."/>
            <person name="Li K."/>
            <person name="Lu H.F."/>
            <person name="Shi C."/>
            <person name="Zhu S.T."/>
            <person name="Xiao Z.Y."/>
            <person name="Nan H."/>
            <person name="Yue Y."/>
            <person name="Zhu X.G."/>
            <person name="Wu Y."/>
            <person name="Hong X.N."/>
            <person name="Fan G.Y."/>
            <person name="Tong Y."/>
            <person name="Zhang D."/>
            <person name="Mao C.L."/>
            <person name="Liu Y.L."/>
            <person name="Hao S.J."/>
            <person name="Liu W.Q."/>
            <person name="Lv M.Q."/>
            <person name="Zhang H.B."/>
            <person name="Liu Y."/>
            <person name="Hu-Tang G.R."/>
            <person name="Wang J.P."/>
            <person name="Wang J.H."/>
            <person name="Sun Y.H."/>
            <person name="Ni S.B."/>
            <person name="Chen W.B."/>
            <person name="Zhang X.C."/>
            <person name="Jiao Y.N."/>
            <person name="Eichler E.E."/>
            <person name="Li G.H."/>
            <person name="Liu X."/>
            <person name="Gao L.Z."/>
        </authorList>
    </citation>
    <scope>NUCLEOTIDE SEQUENCE [LARGE SCALE GENOMIC DNA]</scope>
    <source>
        <strain evidence="16">cv. GT1</strain>
        <tissue evidence="15">Leaf</tissue>
    </source>
</reference>
<dbReference type="Pfam" id="PF01095">
    <property type="entry name" value="Pectinesterase"/>
    <property type="match status" value="1"/>
</dbReference>